<keyword evidence="1" id="KW-0175">Coiled coil</keyword>
<protein>
    <submittedName>
        <fullName evidence="4">Uncharacterized protein</fullName>
    </submittedName>
</protein>
<keyword evidence="3" id="KW-0472">Membrane</keyword>
<accession>A0A7M5X633</accession>
<evidence type="ECO:0000313" key="4">
    <source>
        <dbReference type="EnsemblMetazoa" id="CLYHEMP018090.1"/>
    </source>
</evidence>
<evidence type="ECO:0000256" key="2">
    <source>
        <dbReference type="SAM" id="MobiDB-lite"/>
    </source>
</evidence>
<feature type="coiled-coil region" evidence="1">
    <location>
        <begin position="232"/>
        <end position="281"/>
    </location>
</feature>
<dbReference type="EnsemblMetazoa" id="CLYHEMT018090.1">
    <property type="protein sequence ID" value="CLYHEMP018090.1"/>
    <property type="gene ID" value="CLYHEMG018090"/>
</dbReference>
<feature type="transmembrane region" description="Helical" evidence="3">
    <location>
        <begin position="35"/>
        <end position="65"/>
    </location>
</feature>
<sequence>NPLLSILYFGTTNISRAVMEPKTESNELGGDSFSILNFIAVIAFILVIIKVTFSFFILHLINWLFRRNDKKPEPKTFFENDRKIIMRGLENELDDIRNCSEKHLKQMNKKIDAVDDKTKKTYARMEKYEKSLNAFKKETTERFQRIEGRFQKFERRFNSTDVRFQKLDDKLKNLDRKFQNLGEKFEDKLGSCEGIINTRIDGLNENIMQRIDDQIVSFSALCDLNENIFPYINEVRKQTTNSRQELNNMEKEFKKLLKSIKNDLNKNRTLEQDERQKLSIEAFRTGMSCAYTMNYSTPPPSVTSFHPSQSSLDTSLTNNSSGSQRKASTSTTQPPSTTTNNK</sequence>
<evidence type="ECO:0000256" key="1">
    <source>
        <dbReference type="SAM" id="Coils"/>
    </source>
</evidence>
<dbReference type="Proteomes" id="UP000594262">
    <property type="component" value="Unplaced"/>
</dbReference>
<name>A0A7M5X633_9CNID</name>
<evidence type="ECO:0000256" key="3">
    <source>
        <dbReference type="SAM" id="Phobius"/>
    </source>
</evidence>
<feature type="region of interest" description="Disordered" evidence="2">
    <location>
        <begin position="300"/>
        <end position="342"/>
    </location>
</feature>
<dbReference type="AlphaFoldDB" id="A0A7M5X633"/>
<proteinExistence type="predicted"/>
<organism evidence="4 5">
    <name type="scientific">Clytia hemisphaerica</name>
    <dbReference type="NCBI Taxonomy" id="252671"/>
    <lineage>
        <taxon>Eukaryota</taxon>
        <taxon>Metazoa</taxon>
        <taxon>Cnidaria</taxon>
        <taxon>Hydrozoa</taxon>
        <taxon>Hydroidolina</taxon>
        <taxon>Leptothecata</taxon>
        <taxon>Obeliida</taxon>
        <taxon>Clytiidae</taxon>
        <taxon>Clytia</taxon>
    </lineage>
</organism>
<keyword evidence="3" id="KW-0812">Transmembrane</keyword>
<dbReference type="Gene3D" id="1.20.5.300">
    <property type="match status" value="1"/>
</dbReference>
<keyword evidence="3" id="KW-1133">Transmembrane helix</keyword>
<keyword evidence="5" id="KW-1185">Reference proteome</keyword>
<feature type="compositionally biased region" description="Low complexity" evidence="2">
    <location>
        <begin position="308"/>
        <end position="342"/>
    </location>
</feature>
<feature type="coiled-coil region" evidence="1">
    <location>
        <begin position="136"/>
        <end position="184"/>
    </location>
</feature>
<reference evidence="4" key="1">
    <citation type="submission" date="2021-01" db="UniProtKB">
        <authorList>
            <consortium name="EnsemblMetazoa"/>
        </authorList>
    </citation>
    <scope>IDENTIFICATION</scope>
</reference>
<evidence type="ECO:0000313" key="5">
    <source>
        <dbReference type="Proteomes" id="UP000594262"/>
    </source>
</evidence>